<accession>A0A7X1MCS5</accession>
<name>A0A7X1MCS5_9ACTN</name>
<organism evidence="1 2">
    <name type="scientific">Streptomyces cupreus</name>
    <dbReference type="NCBI Taxonomy" id="2759956"/>
    <lineage>
        <taxon>Bacteria</taxon>
        <taxon>Bacillati</taxon>
        <taxon>Actinomycetota</taxon>
        <taxon>Actinomycetes</taxon>
        <taxon>Kitasatosporales</taxon>
        <taxon>Streptomycetaceae</taxon>
        <taxon>Streptomyces</taxon>
    </lineage>
</organism>
<comment type="caution">
    <text evidence="1">The sequence shown here is derived from an EMBL/GenBank/DDBJ whole genome shotgun (WGS) entry which is preliminary data.</text>
</comment>
<protein>
    <submittedName>
        <fullName evidence="1">Uncharacterized protein</fullName>
    </submittedName>
</protein>
<sequence>MPCPVRFSCSWGEGTVDLIRLADGESSLEVRVLGRSMPGVLEWHDFLDAEIVVASGFAQGRLEVCLAPDDLNSWSQVLGALAAGRDAVWMDDGRNPEIQFELSGQDGVAVVVVKDVAGSGASIRVPVRLADGWVDDQHERLQGVWATWPQEVVETSSGVYEWRR</sequence>
<dbReference type="AlphaFoldDB" id="A0A7X1MCS5"/>
<dbReference type="Pfam" id="PF19384">
    <property type="entry name" value="DUF5959"/>
    <property type="match status" value="1"/>
</dbReference>
<keyword evidence="2" id="KW-1185">Reference proteome</keyword>
<evidence type="ECO:0000313" key="1">
    <source>
        <dbReference type="EMBL" id="MBC2906517.1"/>
    </source>
</evidence>
<dbReference type="Proteomes" id="UP000584670">
    <property type="component" value="Unassembled WGS sequence"/>
</dbReference>
<reference evidence="1 2" key="1">
    <citation type="submission" date="2020-08" db="EMBL/GenBank/DDBJ databases">
        <title>Streptomyces sp. PSKA01 genome sequencing and assembly.</title>
        <authorList>
            <person name="Mandal S."/>
            <person name="Maiti P.K."/>
            <person name="Das P."/>
        </authorList>
    </citation>
    <scope>NUCLEOTIDE SEQUENCE [LARGE SCALE GENOMIC DNA]</scope>
    <source>
        <strain evidence="1 2">PSKA01</strain>
    </source>
</reference>
<evidence type="ECO:0000313" key="2">
    <source>
        <dbReference type="Proteomes" id="UP000584670"/>
    </source>
</evidence>
<dbReference type="InterPro" id="IPR046003">
    <property type="entry name" value="DUF5959"/>
</dbReference>
<proteinExistence type="predicted"/>
<gene>
    <name evidence="1" type="ORF">H4N64_34295</name>
</gene>
<dbReference type="EMBL" id="JACMSF010000052">
    <property type="protein sequence ID" value="MBC2906517.1"/>
    <property type="molecule type" value="Genomic_DNA"/>
</dbReference>